<evidence type="ECO:0000313" key="6">
    <source>
        <dbReference type="EMBL" id="SPJ30908.1"/>
    </source>
</evidence>
<gene>
    <name evidence="6" type="primary">iclR_4</name>
    <name evidence="6" type="ORF">TRM7615_04445</name>
</gene>
<feature type="domain" description="HTH iclR-type" evidence="4">
    <location>
        <begin position="1"/>
        <end position="63"/>
    </location>
</feature>
<dbReference type="Gene3D" id="3.30.450.40">
    <property type="match status" value="1"/>
</dbReference>
<accession>A0A2R8CF48</accession>
<keyword evidence="2" id="KW-0238">DNA-binding</keyword>
<dbReference type="PROSITE" id="PS51077">
    <property type="entry name" value="HTH_ICLR"/>
    <property type="match status" value="1"/>
</dbReference>
<dbReference type="Gene3D" id="1.10.10.10">
    <property type="entry name" value="Winged helix-like DNA-binding domain superfamily/Winged helix DNA-binding domain"/>
    <property type="match status" value="1"/>
</dbReference>
<dbReference type="OrthoDB" id="6811967at2"/>
<dbReference type="AlphaFoldDB" id="A0A2R8CF48"/>
<evidence type="ECO:0000259" key="4">
    <source>
        <dbReference type="PROSITE" id="PS51077"/>
    </source>
</evidence>
<dbReference type="InterPro" id="IPR011991">
    <property type="entry name" value="ArsR-like_HTH"/>
</dbReference>
<dbReference type="PANTHER" id="PTHR30136">
    <property type="entry name" value="HELIX-TURN-HELIX TRANSCRIPTIONAL REGULATOR, ICLR FAMILY"/>
    <property type="match status" value="1"/>
</dbReference>
<name>A0A2R8CF48_9RHOB</name>
<dbReference type="InterPro" id="IPR036390">
    <property type="entry name" value="WH_DNA-bd_sf"/>
</dbReference>
<dbReference type="InterPro" id="IPR029016">
    <property type="entry name" value="GAF-like_dom_sf"/>
</dbReference>
<dbReference type="SUPFAM" id="SSF46785">
    <property type="entry name" value="Winged helix' DNA-binding domain"/>
    <property type="match status" value="1"/>
</dbReference>
<dbReference type="PANTHER" id="PTHR30136:SF24">
    <property type="entry name" value="HTH-TYPE TRANSCRIPTIONAL REPRESSOR ALLR"/>
    <property type="match status" value="1"/>
</dbReference>
<dbReference type="CDD" id="cd00090">
    <property type="entry name" value="HTH_ARSR"/>
    <property type="match status" value="1"/>
</dbReference>
<keyword evidence="1" id="KW-0805">Transcription regulation</keyword>
<evidence type="ECO:0000256" key="2">
    <source>
        <dbReference type="ARBA" id="ARBA00023125"/>
    </source>
</evidence>
<dbReference type="InterPro" id="IPR050707">
    <property type="entry name" value="HTH_MetabolicPath_Reg"/>
</dbReference>
<evidence type="ECO:0000313" key="7">
    <source>
        <dbReference type="Proteomes" id="UP000244898"/>
    </source>
</evidence>
<dbReference type="Proteomes" id="UP000244898">
    <property type="component" value="Unassembled WGS sequence"/>
</dbReference>
<dbReference type="Pfam" id="PF01614">
    <property type="entry name" value="IclR_C"/>
    <property type="match status" value="1"/>
</dbReference>
<sequence length="259" mass="28125">MGTALNALKLLDFFSASRPEIGLSQLARLAGANKATVLRHLRSLEEFGLIEQNPQTRYYAIGPAAIRLAALREAANPRLDAARLRMQTAMQEVGESLHLSFLEKDILQTALVVETTKHTVRVSLDPTEVMPLNATASGLSMLCYGPPALLNQVNKGALQDFTKETLTDPDQIRAQIETIRNRGWSSSNGSYELGVHGFAAPIFGIDRVAIGTVAFAMPENRASDDRVPVILTALHTLAKDLTAIFGGQVPEAFPPEFHP</sequence>
<organism evidence="6 7">
    <name type="scientific">Falsiruegeria mediterranea M17</name>
    <dbReference type="NCBI Taxonomy" id="1200281"/>
    <lineage>
        <taxon>Bacteria</taxon>
        <taxon>Pseudomonadati</taxon>
        <taxon>Pseudomonadota</taxon>
        <taxon>Alphaproteobacteria</taxon>
        <taxon>Rhodobacterales</taxon>
        <taxon>Roseobacteraceae</taxon>
        <taxon>Falsiruegeria</taxon>
    </lineage>
</organism>
<evidence type="ECO:0000259" key="5">
    <source>
        <dbReference type="PROSITE" id="PS51078"/>
    </source>
</evidence>
<feature type="domain" description="IclR-ED" evidence="5">
    <location>
        <begin position="64"/>
        <end position="247"/>
    </location>
</feature>
<dbReference type="SUPFAM" id="SSF55781">
    <property type="entry name" value="GAF domain-like"/>
    <property type="match status" value="1"/>
</dbReference>
<dbReference type="GO" id="GO:0045892">
    <property type="term" value="P:negative regulation of DNA-templated transcription"/>
    <property type="evidence" value="ECO:0007669"/>
    <property type="project" value="TreeGrafter"/>
</dbReference>
<dbReference type="GO" id="GO:0003700">
    <property type="term" value="F:DNA-binding transcription factor activity"/>
    <property type="evidence" value="ECO:0007669"/>
    <property type="project" value="InterPro"/>
</dbReference>
<evidence type="ECO:0000256" key="1">
    <source>
        <dbReference type="ARBA" id="ARBA00023015"/>
    </source>
</evidence>
<keyword evidence="3" id="KW-0804">Transcription</keyword>
<dbReference type="InterPro" id="IPR001845">
    <property type="entry name" value="HTH_ArsR_DNA-bd_dom"/>
</dbReference>
<dbReference type="EMBL" id="ONZG01000014">
    <property type="protein sequence ID" value="SPJ30908.1"/>
    <property type="molecule type" value="Genomic_DNA"/>
</dbReference>
<dbReference type="SMART" id="SM00346">
    <property type="entry name" value="HTH_ICLR"/>
    <property type="match status" value="1"/>
</dbReference>
<dbReference type="PROSITE" id="PS51078">
    <property type="entry name" value="ICLR_ED"/>
    <property type="match status" value="1"/>
</dbReference>
<dbReference type="InterPro" id="IPR036388">
    <property type="entry name" value="WH-like_DNA-bd_sf"/>
</dbReference>
<dbReference type="InterPro" id="IPR005471">
    <property type="entry name" value="Tscrpt_reg_IclR_N"/>
</dbReference>
<dbReference type="Pfam" id="PF09339">
    <property type="entry name" value="HTH_IclR"/>
    <property type="match status" value="1"/>
</dbReference>
<dbReference type="InterPro" id="IPR014757">
    <property type="entry name" value="Tscrpt_reg_IclR_C"/>
</dbReference>
<dbReference type="SMART" id="SM00418">
    <property type="entry name" value="HTH_ARSR"/>
    <property type="match status" value="1"/>
</dbReference>
<reference evidence="7" key="1">
    <citation type="submission" date="2018-03" db="EMBL/GenBank/DDBJ databases">
        <authorList>
            <person name="Rodrigo-Torres L."/>
            <person name="Arahal R. D."/>
            <person name="Lucena T."/>
        </authorList>
    </citation>
    <scope>NUCLEOTIDE SEQUENCE [LARGE SCALE GENOMIC DNA]</scope>
    <source>
        <strain evidence="7">CECT 7615</strain>
    </source>
</reference>
<dbReference type="RefSeq" id="WP_108791826.1">
    <property type="nucleotide sequence ID" value="NZ_ONZG01000014.1"/>
</dbReference>
<keyword evidence="7" id="KW-1185">Reference proteome</keyword>
<evidence type="ECO:0000256" key="3">
    <source>
        <dbReference type="ARBA" id="ARBA00023163"/>
    </source>
</evidence>
<dbReference type="GO" id="GO:0003677">
    <property type="term" value="F:DNA binding"/>
    <property type="evidence" value="ECO:0007669"/>
    <property type="project" value="UniProtKB-KW"/>
</dbReference>
<protein>
    <submittedName>
        <fullName evidence="6">Transcriptional repressor IclR</fullName>
    </submittedName>
</protein>
<proteinExistence type="predicted"/>